<dbReference type="PANTHER" id="PTHR30015">
    <property type="entry name" value="MRR RESTRICTION SYSTEM PROTEIN"/>
    <property type="match status" value="1"/>
</dbReference>
<dbReference type="InterPro" id="IPR052906">
    <property type="entry name" value="Type_IV_Methyl-Rstrct_Enzyme"/>
</dbReference>
<protein>
    <submittedName>
        <fullName evidence="2">Restriction endonuclease</fullName>
    </submittedName>
</protein>
<proteinExistence type="predicted"/>
<dbReference type="GO" id="GO:0004519">
    <property type="term" value="F:endonuclease activity"/>
    <property type="evidence" value="ECO:0007669"/>
    <property type="project" value="UniProtKB-KW"/>
</dbReference>
<gene>
    <name evidence="2" type="ORF">ACFP9W_05485</name>
</gene>
<dbReference type="Proteomes" id="UP001596230">
    <property type="component" value="Unassembled WGS sequence"/>
</dbReference>
<evidence type="ECO:0000313" key="3">
    <source>
        <dbReference type="Proteomes" id="UP001596230"/>
    </source>
</evidence>
<dbReference type="RefSeq" id="WP_385948543.1">
    <property type="nucleotide sequence ID" value="NZ_JBHSUB010000006.1"/>
</dbReference>
<dbReference type="SUPFAM" id="SSF52980">
    <property type="entry name" value="Restriction endonuclease-like"/>
    <property type="match status" value="1"/>
</dbReference>
<name>A0ABW1VX30_9GAMM</name>
<keyword evidence="2" id="KW-0540">Nuclease</keyword>
<keyword evidence="2" id="KW-0255">Endonuclease</keyword>
<dbReference type="InterPro" id="IPR007560">
    <property type="entry name" value="Restrct_endonuc_IV_Mrr"/>
</dbReference>
<keyword evidence="2" id="KW-0378">Hydrolase</keyword>
<evidence type="ECO:0000259" key="1">
    <source>
        <dbReference type="Pfam" id="PF04471"/>
    </source>
</evidence>
<sequence>MLHWFIKILKEFANHELSEKKVINESKEDDFKEKKEVILEEMRRESYNKTCHAINVFFESQTEEIRSGSPIRYSIYDISSHLRLSGINDRWASPSLSISHAISLYLSPTSPEVSEAIMPHLKKYYHSCYHVVIFKRNNINQNLTDNERLFLKNAHRELLIVIKQESENFEKIKKKEFEERSLIEEEIFIKKARKYQDILLRKRRNLIIFDDYGFEDTKKWEEEKHSFLRKLDLESFWDFHSIQDASLMIDVILNTCITPIDDFNDNMSPREYESFCSQILSDAGWESRVTKGSGDQGVDVIAKKGKITVAIQCKLFNQPVGNSAVQEVYSGAKFYGADKAIVVTNNTYTPHARTLANSTNVMLIHHNDLKNIELL</sequence>
<organism evidence="2 3">
    <name type="scientific">Tatumella terrea</name>
    <dbReference type="NCBI Taxonomy" id="419007"/>
    <lineage>
        <taxon>Bacteria</taxon>
        <taxon>Pseudomonadati</taxon>
        <taxon>Pseudomonadota</taxon>
        <taxon>Gammaproteobacteria</taxon>
        <taxon>Enterobacterales</taxon>
        <taxon>Erwiniaceae</taxon>
        <taxon>Tatumella</taxon>
    </lineage>
</organism>
<dbReference type="Pfam" id="PF04471">
    <property type="entry name" value="Mrr_cat"/>
    <property type="match status" value="1"/>
</dbReference>
<accession>A0ABW1VX30</accession>
<dbReference type="PANTHER" id="PTHR30015:SF6">
    <property type="entry name" value="SLL1429 PROTEIN"/>
    <property type="match status" value="1"/>
</dbReference>
<dbReference type="EMBL" id="JBHSUB010000006">
    <property type="protein sequence ID" value="MFC6377545.1"/>
    <property type="molecule type" value="Genomic_DNA"/>
</dbReference>
<reference evidence="3" key="1">
    <citation type="journal article" date="2019" name="Int. J. Syst. Evol. Microbiol.">
        <title>The Global Catalogue of Microorganisms (GCM) 10K type strain sequencing project: providing services to taxonomists for standard genome sequencing and annotation.</title>
        <authorList>
            <consortium name="The Broad Institute Genomics Platform"/>
            <consortium name="The Broad Institute Genome Sequencing Center for Infectious Disease"/>
            <person name="Wu L."/>
            <person name="Ma J."/>
        </authorList>
    </citation>
    <scope>NUCLEOTIDE SEQUENCE [LARGE SCALE GENOMIC DNA]</scope>
    <source>
        <strain evidence="3">CGMCC 1.18518</strain>
    </source>
</reference>
<dbReference type="Gene3D" id="3.40.1350.10">
    <property type="match status" value="1"/>
</dbReference>
<keyword evidence="3" id="KW-1185">Reference proteome</keyword>
<feature type="domain" description="Restriction endonuclease type IV Mrr" evidence="1">
    <location>
        <begin position="265"/>
        <end position="371"/>
    </location>
</feature>
<dbReference type="InterPro" id="IPR011335">
    <property type="entry name" value="Restrct_endonuc-II-like"/>
</dbReference>
<dbReference type="InterPro" id="IPR011856">
    <property type="entry name" value="tRNA_endonuc-like_dom_sf"/>
</dbReference>
<evidence type="ECO:0000313" key="2">
    <source>
        <dbReference type="EMBL" id="MFC6377545.1"/>
    </source>
</evidence>
<comment type="caution">
    <text evidence="2">The sequence shown here is derived from an EMBL/GenBank/DDBJ whole genome shotgun (WGS) entry which is preliminary data.</text>
</comment>